<dbReference type="AlphaFoldDB" id="A0A956SC00"/>
<evidence type="ECO:0000313" key="3">
    <source>
        <dbReference type="Proteomes" id="UP000739538"/>
    </source>
</evidence>
<dbReference type="Proteomes" id="UP000739538">
    <property type="component" value="Unassembled WGS sequence"/>
</dbReference>
<protein>
    <submittedName>
        <fullName evidence="2">Uncharacterized protein</fullName>
    </submittedName>
</protein>
<reference evidence="2" key="1">
    <citation type="submission" date="2020-04" db="EMBL/GenBank/DDBJ databases">
        <authorList>
            <person name="Zhang T."/>
        </authorList>
    </citation>
    <scope>NUCLEOTIDE SEQUENCE</scope>
    <source>
        <strain evidence="2">HKST-UBA02</strain>
    </source>
</reference>
<evidence type="ECO:0000313" key="2">
    <source>
        <dbReference type="EMBL" id="MCA9754850.1"/>
    </source>
</evidence>
<sequence length="486" mass="51713">TTLKERSADELLLVLGSGNQSVGFPWDRIDRVALTADAPLPAGSASRYSLATLLGVEAQADEGFAILFAHDGGTAVLTCERIGELLPMSAVGPEVERVLWPADLAWAAPPGWQPIDTAEPDALADAATPGEDDAPVGEAAPVAQRYDTHRAEVEELGEIAQDATGDAEVPEAESPSALEAAPETAPEPEAASALETDSTLETVPGPETSPEPRPETPPEARMDRSSVERVEWGGRRPGVLDWSGADTSNVDSEEADPSRVSEGRPSEAEDGAAEELSTSNVDVADEADVPAEAGVPQLGEETRGPAPEWVALADGPASTTQEPPAEVATLEEQVEQDDEQGGANGDPDEPVWDVETPSETDVTSPPPQATAGRRALVAVRYLPARISVSRVLRQMGWEVEEVADLERAAERLSPREFRVVFVDVSQPVPRSLQNALHREDLADVRWVGVGSRLRMVPDATPGQLKEAPRLYFPFGEEEARELVVSL</sequence>
<dbReference type="EMBL" id="JAGQHS010000010">
    <property type="protein sequence ID" value="MCA9754850.1"/>
    <property type="molecule type" value="Genomic_DNA"/>
</dbReference>
<feature type="region of interest" description="Disordered" evidence="1">
    <location>
        <begin position="160"/>
        <end position="370"/>
    </location>
</feature>
<feature type="compositionally biased region" description="Basic and acidic residues" evidence="1">
    <location>
        <begin position="256"/>
        <end position="267"/>
    </location>
</feature>
<feature type="compositionally biased region" description="Basic and acidic residues" evidence="1">
    <location>
        <begin position="210"/>
        <end position="234"/>
    </location>
</feature>
<name>A0A956SC00_UNCEI</name>
<evidence type="ECO:0000256" key="1">
    <source>
        <dbReference type="SAM" id="MobiDB-lite"/>
    </source>
</evidence>
<feature type="non-terminal residue" evidence="2">
    <location>
        <position position="1"/>
    </location>
</feature>
<comment type="caution">
    <text evidence="2">The sequence shown here is derived from an EMBL/GenBank/DDBJ whole genome shotgun (WGS) entry which is preliminary data.</text>
</comment>
<feature type="compositionally biased region" description="Acidic residues" evidence="1">
    <location>
        <begin position="332"/>
        <end position="358"/>
    </location>
</feature>
<feature type="compositionally biased region" description="Low complexity" evidence="1">
    <location>
        <begin position="172"/>
        <end position="196"/>
    </location>
</feature>
<accession>A0A956SC00</accession>
<organism evidence="2 3">
    <name type="scientific">Eiseniibacteriota bacterium</name>
    <dbReference type="NCBI Taxonomy" id="2212470"/>
    <lineage>
        <taxon>Bacteria</taxon>
        <taxon>Candidatus Eiseniibacteriota</taxon>
    </lineage>
</organism>
<gene>
    <name evidence="2" type="ORF">KDA27_03540</name>
</gene>
<reference evidence="2" key="2">
    <citation type="journal article" date="2021" name="Microbiome">
        <title>Successional dynamics and alternative stable states in a saline activated sludge microbial community over 9 years.</title>
        <authorList>
            <person name="Wang Y."/>
            <person name="Ye J."/>
            <person name="Ju F."/>
            <person name="Liu L."/>
            <person name="Boyd J.A."/>
            <person name="Deng Y."/>
            <person name="Parks D.H."/>
            <person name="Jiang X."/>
            <person name="Yin X."/>
            <person name="Woodcroft B.J."/>
            <person name="Tyson G.W."/>
            <person name="Hugenholtz P."/>
            <person name="Polz M.F."/>
            <person name="Zhang T."/>
        </authorList>
    </citation>
    <scope>NUCLEOTIDE SEQUENCE</scope>
    <source>
        <strain evidence="2">HKST-UBA02</strain>
    </source>
</reference>
<proteinExistence type="predicted"/>